<evidence type="ECO:0000313" key="1">
    <source>
        <dbReference type="EMBL" id="MSS77679.1"/>
    </source>
</evidence>
<name>A0A6N7VVG8_9FIRM</name>
<dbReference type="EMBL" id="VULQ01000004">
    <property type="protein sequence ID" value="MSS77679.1"/>
    <property type="molecule type" value="Genomic_DNA"/>
</dbReference>
<dbReference type="Proteomes" id="UP000441925">
    <property type="component" value="Unassembled WGS sequence"/>
</dbReference>
<keyword evidence="2" id="KW-1185">Reference proteome</keyword>
<dbReference type="AlphaFoldDB" id="A0A6N7VVG8"/>
<sequence length="301" mass="35398">MNRDNILYKLRRRGQVLASKFISDELLCKIYSRAILKKSINLKNPKTFNEKIQWLKINYFPNNALVVKGTDKYRVRNYIANKGLDNILVPLIGQWDSVENINWDKLPKKFVIKCNHGCAYNIICTDKDDFDKSEALKLLNKWMNEDFGEFNIERHYSKITPHIICEKFLGENIVDYKFFCFNGIPKFIYVSSNMINDRDAEIGFFSMEGEKLDFSRDDYKTIKIDKLELPSFYDEMKNAAEVLSKDFVFVRVDFFIADGNYYFAELTFTPAGGMIPFNPPEYDYKLGKMIDISMFEKQENI</sequence>
<proteinExistence type="predicted"/>
<accession>A0A6N7VVG8</accession>
<gene>
    <name evidence="1" type="ORF">FYJ26_04525</name>
</gene>
<keyword evidence="1" id="KW-0808">Transferase</keyword>
<dbReference type="InterPro" id="IPR029465">
    <property type="entry name" value="ATPgrasp_TupA"/>
</dbReference>
<dbReference type="GO" id="GO:0016740">
    <property type="term" value="F:transferase activity"/>
    <property type="evidence" value="ECO:0007669"/>
    <property type="project" value="UniProtKB-KW"/>
</dbReference>
<organism evidence="1 2">
    <name type="scientific">Anaerococcus porci</name>
    <dbReference type="NCBI Taxonomy" id="2652269"/>
    <lineage>
        <taxon>Bacteria</taxon>
        <taxon>Bacillati</taxon>
        <taxon>Bacillota</taxon>
        <taxon>Tissierellia</taxon>
        <taxon>Tissierellales</taxon>
        <taxon>Peptoniphilaceae</taxon>
        <taxon>Anaerococcus</taxon>
    </lineage>
</organism>
<comment type="caution">
    <text evidence="1">The sequence shown here is derived from an EMBL/GenBank/DDBJ whole genome shotgun (WGS) entry which is preliminary data.</text>
</comment>
<reference evidence="1 2" key="1">
    <citation type="submission" date="2019-08" db="EMBL/GenBank/DDBJ databases">
        <title>In-depth cultivation of the pig gut microbiome towards novel bacterial diversity and tailored functional studies.</title>
        <authorList>
            <person name="Wylensek D."/>
            <person name="Hitch T.C.A."/>
            <person name="Clavel T."/>
        </authorList>
    </citation>
    <scope>NUCLEOTIDE SEQUENCE [LARGE SCALE GENOMIC DNA]</scope>
    <source>
        <strain evidence="1 2">WCA-380-WT-2B</strain>
    </source>
</reference>
<dbReference type="Pfam" id="PF14305">
    <property type="entry name" value="ATPgrasp_TupA"/>
    <property type="match status" value="1"/>
</dbReference>
<protein>
    <submittedName>
        <fullName evidence="1">Glycosyl transferase</fullName>
    </submittedName>
</protein>
<dbReference type="RefSeq" id="WP_154540052.1">
    <property type="nucleotide sequence ID" value="NZ_VULQ01000004.1"/>
</dbReference>
<evidence type="ECO:0000313" key="2">
    <source>
        <dbReference type="Proteomes" id="UP000441925"/>
    </source>
</evidence>